<evidence type="ECO:0000313" key="4">
    <source>
        <dbReference type="Proteomes" id="UP000636010"/>
    </source>
</evidence>
<dbReference type="InterPro" id="IPR017926">
    <property type="entry name" value="GATASE"/>
</dbReference>
<evidence type="ECO:0000256" key="1">
    <source>
        <dbReference type="ARBA" id="ARBA00022962"/>
    </source>
</evidence>
<keyword evidence="4" id="KW-1185">Reference proteome</keyword>
<evidence type="ECO:0000313" key="3">
    <source>
        <dbReference type="EMBL" id="GGC37673.1"/>
    </source>
</evidence>
<evidence type="ECO:0000259" key="2">
    <source>
        <dbReference type="Pfam" id="PF00117"/>
    </source>
</evidence>
<feature type="domain" description="Glutamine amidotransferase" evidence="2">
    <location>
        <begin position="3"/>
        <end position="186"/>
    </location>
</feature>
<dbReference type="SUPFAM" id="SSF52317">
    <property type="entry name" value="Class I glutamine amidotransferase-like"/>
    <property type="match status" value="1"/>
</dbReference>
<dbReference type="PANTHER" id="PTHR43418">
    <property type="entry name" value="MULTIFUNCTIONAL TRYPTOPHAN BIOSYNTHESIS PROTEIN-RELATED"/>
    <property type="match status" value="1"/>
</dbReference>
<dbReference type="PANTHER" id="PTHR43418:SF4">
    <property type="entry name" value="MULTIFUNCTIONAL TRYPTOPHAN BIOSYNTHESIS PROTEIN"/>
    <property type="match status" value="1"/>
</dbReference>
<proteinExistence type="predicted"/>
<reference evidence="4" key="1">
    <citation type="journal article" date="2019" name="Int. J. Syst. Evol. Microbiol.">
        <title>The Global Catalogue of Microorganisms (GCM) 10K type strain sequencing project: providing services to taxonomists for standard genome sequencing and annotation.</title>
        <authorList>
            <consortium name="The Broad Institute Genomics Platform"/>
            <consortium name="The Broad Institute Genome Sequencing Center for Infectious Disease"/>
            <person name="Wu L."/>
            <person name="Ma J."/>
        </authorList>
    </citation>
    <scope>NUCLEOTIDE SEQUENCE [LARGE SCALE GENOMIC DNA]</scope>
    <source>
        <strain evidence="4">CGMCC 1.10832</strain>
    </source>
</reference>
<keyword evidence="1" id="KW-0315">Glutamine amidotransferase</keyword>
<dbReference type="NCBIfam" id="TIGR00566">
    <property type="entry name" value="trpG_papA"/>
    <property type="match status" value="1"/>
</dbReference>
<dbReference type="PRINTS" id="PR00097">
    <property type="entry name" value="ANTSNTHASEII"/>
</dbReference>
<dbReference type="InterPro" id="IPR029062">
    <property type="entry name" value="Class_I_gatase-like"/>
</dbReference>
<name>A0ABQ1MEH3_9BACT</name>
<dbReference type="RefSeq" id="WP_188463642.1">
    <property type="nucleotide sequence ID" value="NZ_BAABHU010000007.1"/>
</dbReference>
<organism evidence="3 4">
    <name type="scientific">Marivirga lumbricoides</name>
    <dbReference type="NCBI Taxonomy" id="1046115"/>
    <lineage>
        <taxon>Bacteria</taxon>
        <taxon>Pseudomonadati</taxon>
        <taxon>Bacteroidota</taxon>
        <taxon>Cytophagia</taxon>
        <taxon>Cytophagales</taxon>
        <taxon>Marivirgaceae</taxon>
        <taxon>Marivirga</taxon>
    </lineage>
</organism>
<comment type="caution">
    <text evidence="3">The sequence shown here is derived from an EMBL/GenBank/DDBJ whole genome shotgun (WGS) entry which is preliminary data.</text>
</comment>
<dbReference type="Pfam" id="PF00117">
    <property type="entry name" value="GATase"/>
    <property type="match status" value="1"/>
</dbReference>
<dbReference type="InterPro" id="IPR050472">
    <property type="entry name" value="Anth_synth/Amidotransfase"/>
</dbReference>
<dbReference type="Proteomes" id="UP000636010">
    <property type="component" value="Unassembled WGS sequence"/>
</dbReference>
<dbReference type="Gene3D" id="3.40.50.880">
    <property type="match status" value="1"/>
</dbReference>
<dbReference type="PRINTS" id="PR00099">
    <property type="entry name" value="CPSGATASE"/>
</dbReference>
<dbReference type="PRINTS" id="PR00096">
    <property type="entry name" value="GATASE"/>
</dbReference>
<gene>
    <name evidence="3" type="primary">pabA</name>
    <name evidence="3" type="ORF">GCM10011506_23830</name>
</gene>
<dbReference type="PROSITE" id="PS51273">
    <property type="entry name" value="GATASE_TYPE_1"/>
    <property type="match status" value="1"/>
</dbReference>
<accession>A0ABQ1MEH3</accession>
<dbReference type="EMBL" id="BMEC01000007">
    <property type="protein sequence ID" value="GGC37673.1"/>
    <property type="molecule type" value="Genomic_DNA"/>
</dbReference>
<dbReference type="CDD" id="cd01743">
    <property type="entry name" value="GATase1_Anthranilate_Synthase"/>
    <property type="match status" value="1"/>
</dbReference>
<protein>
    <submittedName>
        <fullName evidence="3">Aminodeoxychorismate/anthranilate synthase component II</fullName>
    </submittedName>
</protein>
<dbReference type="InterPro" id="IPR006221">
    <property type="entry name" value="TrpG/PapA_dom"/>
</dbReference>
<sequence>MILLVDNFDSFTYNLVDYFEQLGEQCYIVRNDISPVDLPDLKFTKLVLSPGPGVPEKAGFLLDYLEHFKNRLPILGICLGHQAIAQYFGAKIEKAIKPMHGKLSSIKKTNEDPIFKGLPIVWNVVRYHSLVVKNLEKTKLMSLAVTLDDELMVLKHKWLEIYGIQYHPEAALTECGIEILKNWLINVRNQELAIPIKL</sequence>